<dbReference type="InterPro" id="IPR036259">
    <property type="entry name" value="MFS_trans_sf"/>
</dbReference>
<dbReference type="InterPro" id="IPR011701">
    <property type="entry name" value="MFS"/>
</dbReference>
<gene>
    <name evidence="8" type="ORF">VTK73DRAFT_6694</name>
</gene>
<name>A0ABR3WI91_9PEZI</name>
<feature type="region of interest" description="Disordered" evidence="5">
    <location>
        <begin position="1"/>
        <end position="23"/>
    </location>
</feature>
<dbReference type="PANTHER" id="PTHR23501">
    <property type="entry name" value="MAJOR FACILITATOR SUPERFAMILY"/>
    <property type="match status" value="1"/>
</dbReference>
<evidence type="ECO:0000259" key="7">
    <source>
        <dbReference type="PROSITE" id="PS50850"/>
    </source>
</evidence>
<feature type="transmembrane region" description="Helical" evidence="6">
    <location>
        <begin position="150"/>
        <end position="169"/>
    </location>
</feature>
<evidence type="ECO:0000313" key="9">
    <source>
        <dbReference type="Proteomes" id="UP001586593"/>
    </source>
</evidence>
<feature type="domain" description="Major facilitator superfamily (MFS) profile" evidence="7">
    <location>
        <begin position="60"/>
        <end position="379"/>
    </location>
</feature>
<feature type="transmembrane region" description="Helical" evidence="6">
    <location>
        <begin position="58"/>
        <end position="86"/>
    </location>
</feature>
<feature type="transmembrane region" description="Helical" evidence="6">
    <location>
        <begin position="213"/>
        <end position="232"/>
    </location>
</feature>
<keyword evidence="4 6" id="KW-0472">Membrane</keyword>
<keyword evidence="9" id="KW-1185">Reference proteome</keyword>
<comment type="caution">
    <text evidence="8">The sequence shown here is derived from an EMBL/GenBank/DDBJ whole genome shotgun (WGS) entry which is preliminary data.</text>
</comment>
<evidence type="ECO:0000256" key="1">
    <source>
        <dbReference type="ARBA" id="ARBA00004141"/>
    </source>
</evidence>
<evidence type="ECO:0000256" key="5">
    <source>
        <dbReference type="SAM" id="MobiDB-lite"/>
    </source>
</evidence>
<keyword evidence="2 6" id="KW-0812">Transmembrane</keyword>
<dbReference type="PROSITE" id="PS00216">
    <property type="entry name" value="SUGAR_TRANSPORT_1"/>
    <property type="match status" value="1"/>
</dbReference>
<feature type="transmembrane region" description="Helical" evidence="6">
    <location>
        <begin position="247"/>
        <end position="270"/>
    </location>
</feature>
<dbReference type="SUPFAM" id="SSF103473">
    <property type="entry name" value="MFS general substrate transporter"/>
    <property type="match status" value="1"/>
</dbReference>
<feature type="transmembrane region" description="Helical" evidence="6">
    <location>
        <begin position="322"/>
        <end position="340"/>
    </location>
</feature>
<dbReference type="PANTHER" id="PTHR23501:SF195">
    <property type="entry name" value="PEP5"/>
    <property type="match status" value="1"/>
</dbReference>
<evidence type="ECO:0000256" key="2">
    <source>
        <dbReference type="ARBA" id="ARBA00022692"/>
    </source>
</evidence>
<sequence>MAVDAIHSSSAGGSESEQEKIESGHVDTIEHVTAINEELTRVNTYDDENRVPLGWRSWLVVLITLWGNVVQVYTVVSVGNIIAFIIRDLGEPGLAGWAIQGPLLIQSVLSPVVGRLSDVIGRKALVVGLPLISFAGACICARATNVNMVIGGSIMSGFTLATLSIVQAIPSEVLPLKYRTVANGSAFLGGAFGGLLGAGALTNQGPTKWRDIYWLQAGFHFSAAFLMLIGYFPRRRSDYQRLSFKEYVWLCDPVGSVLFVAGATLVLMSLDWAPDTYAYSDPHVAASLAVGLALLVGFGLYEWKGRPDGLISHAYFKNGYNFALATFAFGVEGWIFYSAVNSVGPALALNLGWETTSWGVSIRQLAFNCTTIVASVPVV</sequence>
<proteinExistence type="predicted"/>
<evidence type="ECO:0000256" key="6">
    <source>
        <dbReference type="SAM" id="Phobius"/>
    </source>
</evidence>
<reference evidence="8 9" key="1">
    <citation type="journal article" date="2024" name="Commun. Biol.">
        <title>Comparative genomic analysis of thermophilic fungi reveals convergent evolutionary adaptations and gene losses.</title>
        <authorList>
            <person name="Steindorff A.S."/>
            <person name="Aguilar-Pontes M.V."/>
            <person name="Robinson A.J."/>
            <person name="Andreopoulos B."/>
            <person name="LaButti K."/>
            <person name="Kuo A."/>
            <person name="Mondo S."/>
            <person name="Riley R."/>
            <person name="Otillar R."/>
            <person name="Haridas S."/>
            <person name="Lipzen A."/>
            <person name="Grimwood J."/>
            <person name="Schmutz J."/>
            <person name="Clum A."/>
            <person name="Reid I.D."/>
            <person name="Moisan M.C."/>
            <person name="Butler G."/>
            <person name="Nguyen T.T.M."/>
            <person name="Dewar K."/>
            <person name="Conant G."/>
            <person name="Drula E."/>
            <person name="Henrissat B."/>
            <person name="Hansel C."/>
            <person name="Singer S."/>
            <person name="Hutchinson M.I."/>
            <person name="de Vries R.P."/>
            <person name="Natvig D.O."/>
            <person name="Powell A.J."/>
            <person name="Tsang A."/>
            <person name="Grigoriev I.V."/>
        </authorList>
    </citation>
    <scope>NUCLEOTIDE SEQUENCE [LARGE SCALE GENOMIC DNA]</scope>
    <source>
        <strain evidence="8 9">ATCC 24622</strain>
    </source>
</reference>
<keyword evidence="3 6" id="KW-1133">Transmembrane helix</keyword>
<protein>
    <recommendedName>
        <fullName evidence="7">Major facilitator superfamily (MFS) profile domain-containing protein</fullName>
    </recommendedName>
</protein>
<evidence type="ECO:0000256" key="4">
    <source>
        <dbReference type="ARBA" id="ARBA00023136"/>
    </source>
</evidence>
<feature type="transmembrane region" description="Helical" evidence="6">
    <location>
        <begin position="181"/>
        <end position="201"/>
    </location>
</feature>
<accession>A0ABR3WI91</accession>
<dbReference type="EMBL" id="JAZHXJ010000388">
    <property type="protein sequence ID" value="KAL1862691.1"/>
    <property type="molecule type" value="Genomic_DNA"/>
</dbReference>
<dbReference type="PROSITE" id="PS50850">
    <property type="entry name" value="MFS"/>
    <property type="match status" value="1"/>
</dbReference>
<organism evidence="8 9">
    <name type="scientific">Phialemonium thermophilum</name>
    <dbReference type="NCBI Taxonomy" id="223376"/>
    <lineage>
        <taxon>Eukaryota</taxon>
        <taxon>Fungi</taxon>
        <taxon>Dikarya</taxon>
        <taxon>Ascomycota</taxon>
        <taxon>Pezizomycotina</taxon>
        <taxon>Sordariomycetes</taxon>
        <taxon>Sordariomycetidae</taxon>
        <taxon>Cephalothecales</taxon>
        <taxon>Cephalothecaceae</taxon>
        <taxon>Phialemonium</taxon>
    </lineage>
</organism>
<dbReference type="Pfam" id="PF07690">
    <property type="entry name" value="MFS_1"/>
    <property type="match status" value="1"/>
</dbReference>
<dbReference type="Proteomes" id="UP001586593">
    <property type="component" value="Unassembled WGS sequence"/>
</dbReference>
<comment type="subcellular location">
    <subcellularLocation>
        <location evidence="1">Membrane</location>
        <topology evidence="1">Multi-pass membrane protein</topology>
    </subcellularLocation>
</comment>
<feature type="transmembrane region" description="Helical" evidence="6">
    <location>
        <begin position="125"/>
        <end position="144"/>
    </location>
</feature>
<evidence type="ECO:0000313" key="8">
    <source>
        <dbReference type="EMBL" id="KAL1862691.1"/>
    </source>
</evidence>
<evidence type="ECO:0000256" key="3">
    <source>
        <dbReference type="ARBA" id="ARBA00022989"/>
    </source>
</evidence>
<dbReference type="InterPro" id="IPR020846">
    <property type="entry name" value="MFS_dom"/>
</dbReference>
<feature type="transmembrane region" description="Helical" evidence="6">
    <location>
        <begin position="282"/>
        <end position="301"/>
    </location>
</feature>
<dbReference type="InterPro" id="IPR005829">
    <property type="entry name" value="Sugar_transporter_CS"/>
</dbReference>
<dbReference type="Gene3D" id="1.20.1250.20">
    <property type="entry name" value="MFS general substrate transporter like domains"/>
    <property type="match status" value="1"/>
</dbReference>